<evidence type="ECO:0000313" key="1">
    <source>
        <dbReference type="EMBL" id="KAF6159356.1"/>
    </source>
</evidence>
<dbReference type="Proteomes" id="UP000541444">
    <property type="component" value="Unassembled WGS sequence"/>
</dbReference>
<dbReference type="OrthoDB" id="1734449at2759"/>
<protein>
    <submittedName>
        <fullName evidence="1">Uncharacterized protein</fullName>
    </submittedName>
</protein>
<organism evidence="1 2">
    <name type="scientific">Kingdonia uniflora</name>
    <dbReference type="NCBI Taxonomy" id="39325"/>
    <lineage>
        <taxon>Eukaryota</taxon>
        <taxon>Viridiplantae</taxon>
        <taxon>Streptophyta</taxon>
        <taxon>Embryophyta</taxon>
        <taxon>Tracheophyta</taxon>
        <taxon>Spermatophyta</taxon>
        <taxon>Magnoliopsida</taxon>
        <taxon>Ranunculales</taxon>
        <taxon>Circaeasteraceae</taxon>
        <taxon>Kingdonia</taxon>
    </lineage>
</organism>
<dbReference type="AlphaFoldDB" id="A0A7J7MWV2"/>
<evidence type="ECO:0000313" key="2">
    <source>
        <dbReference type="Proteomes" id="UP000541444"/>
    </source>
</evidence>
<reference evidence="1 2" key="1">
    <citation type="journal article" date="2020" name="IScience">
        <title>Genome Sequencing of the Endangered Kingdonia uniflora (Circaeasteraceae, Ranunculales) Reveals Potential Mechanisms of Evolutionary Specialization.</title>
        <authorList>
            <person name="Sun Y."/>
            <person name="Deng T."/>
            <person name="Zhang A."/>
            <person name="Moore M.J."/>
            <person name="Landis J.B."/>
            <person name="Lin N."/>
            <person name="Zhang H."/>
            <person name="Zhang X."/>
            <person name="Huang J."/>
            <person name="Zhang X."/>
            <person name="Sun H."/>
            <person name="Wang H."/>
        </authorList>
    </citation>
    <scope>NUCLEOTIDE SEQUENCE [LARGE SCALE GENOMIC DNA]</scope>
    <source>
        <strain evidence="1">TB1705</strain>
        <tissue evidence="1">Leaf</tissue>
    </source>
</reference>
<accession>A0A7J7MWV2</accession>
<proteinExistence type="predicted"/>
<comment type="caution">
    <text evidence="1">The sequence shown here is derived from an EMBL/GenBank/DDBJ whole genome shotgun (WGS) entry which is preliminary data.</text>
</comment>
<name>A0A7J7MWV2_9MAGN</name>
<gene>
    <name evidence="1" type="ORF">GIB67_032127</name>
</gene>
<dbReference type="EMBL" id="JACGCM010001193">
    <property type="protein sequence ID" value="KAF6159356.1"/>
    <property type="molecule type" value="Genomic_DNA"/>
</dbReference>
<keyword evidence="2" id="KW-1185">Reference proteome</keyword>
<sequence length="122" mass="13716">MSFMDDVLTNRVLRELNALLMQHGKLVSDYNLPNFTGDSTNLSIASSLIQNELSIPISENGIMAAQSLNPDQSQAYNRILQSVRQQENVVFFIDGLGDQTQLCMKISERLMPARVFEILPNK</sequence>